<dbReference type="PIRSF" id="PIRSF001021">
    <property type="entry name" value="Alph-amls_thrmst"/>
    <property type="match status" value="1"/>
</dbReference>
<dbReference type="PANTHER" id="PTHR43447">
    <property type="entry name" value="ALPHA-AMYLASE"/>
    <property type="match status" value="1"/>
</dbReference>
<dbReference type="InterPro" id="IPR006047">
    <property type="entry name" value="GH13_cat_dom"/>
</dbReference>
<keyword evidence="8" id="KW-0106">Calcium</keyword>
<feature type="binding site" evidence="8">
    <location>
        <position position="203"/>
    </location>
    <ligand>
        <name>Ca(2+)</name>
        <dbReference type="ChEBI" id="CHEBI:29108"/>
        <label>2</label>
    </ligand>
</feature>
<dbReference type="SMART" id="SM00642">
    <property type="entry name" value="Aamy"/>
    <property type="match status" value="1"/>
</dbReference>
<keyword evidence="6" id="KW-0326">Glycosidase</keyword>
<feature type="binding site" evidence="8">
    <location>
        <position position="195"/>
    </location>
    <ligand>
        <name>Ca(2+)</name>
        <dbReference type="ChEBI" id="CHEBI:29108"/>
        <label>1</label>
    </ligand>
</feature>
<keyword evidence="3 8" id="KW-0479">Metal-binding</keyword>
<evidence type="ECO:0000256" key="5">
    <source>
        <dbReference type="ARBA" id="ARBA00023277"/>
    </source>
</evidence>
<dbReference type="GO" id="GO:0004553">
    <property type="term" value="F:hydrolase activity, hydrolyzing O-glycosyl compounds"/>
    <property type="evidence" value="ECO:0007669"/>
    <property type="project" value="InterPro"/>
</dbReference>
<evidence type="ECO:0000256" key="3">
    <source>
        <dbReference type="ARBA" id="ARBA00022723"/>
    </source>
</evidence>
<evidence type="ECO:0000256" key="7">
    <source>
        <dbReference type="PIRSR" id="PIRSR001021-1"/>
    </source>
</evidence>
<accession>A0A140DRA4</accession>
<dbReference type="AlphaFoldDB" id="A0A140DRA4"/>
<dbReference type="CDD" id="cd11318">
    <property type="entry name" value="AmyAc_bac_fung_AmyA"/>
    <property type="match status" value="1"/>
</dbReference>
<dbReference type="GO" id="GO:0005509">
    <property type="term" value="F:calcium ion binding"/>
    <property type="evidence" value="ECO:0007669"/>
    <property type="project" value="InterPro"/>
</dbReference>
<dbReference type="InterPro" id="IPR017853">
    <property type="entry name" value="GH"/>
</dbReference>
<dbReference type="EMBL" id="CP011391">
    <property type="protein sequence ID" value="AMK53181.1"/>
    <property type="molecule type" value="Genomic_DNA"/>
</dbReference>
<gene>
    <name evidence="10" type="ORF">AALO17_00470</name>
</gene>
<dbReference type="SUPFAM" id="SSF51445">
    <property type="entry name" value="(Trans)glycosidases"/>
    <property type="match status" value="1"/>
</dbReference>
<evidence type="ECO:0000259" key="9">
    <source>
        <dbReference type="SMART" id="SM00642"/>
    </source>
</evidence>
<reference evidence="10 11" key="1">
    <citation type="journal article" date="2016" name="Gut Pathog.">
        <title>Whole genome sequencing of "Faecalibaculum rodentium" ALO17, isolated from C57BL/6J laboratory mouse feces.</title>
        <authorList>
            <person name="Lim S."/>
            <person name="Chang D.H."/>
            <person name="Ahn S."/>
            <person name="Kim B.C."/>
        </authorList>
    </citation>
    <scope>NUCLEOTIDE SEQUENCE [LARGE SCALE GENOMIC DNA]</scope>
    <source>
        <strain evidence="10 11">Alo17</strain>
    </source>
</reference>
<dbReference type="PATRIC" id="fig|1702221.3.peg.46"/>
<comment type="similarity">
    <text evidence="2">Belongs to the glycosyl hydrolase 13 family.</text>
</comment>
<dbReference type="OrthoDB" id="9805159at2"/>
<keyword evidence="4" id="KW-0378">Hydrolase</keyword>
<dbReference type="Proteomes" id="UP000069771">
    <property type="component" value="Chromosome"/>
</dbReference>
<sequence length="487" mass="56381">MARNETLIQYFEWDLGPDCRLWRQVSAQAGFLKRLGITGVWLPPAFKGQGGCQDTGYGVYDLYDLGEFRQKGGIPTKYGTRKQYLSAISALQKRDIQVLADIVLNHRMGADHTETVQARTVDRMNRERILQDLHPVDVWTAFTFPARQGKYSGFQWHWQDFTGTDMDDGHGSRQILLFEGKHWNPNVSPELGNFDYVMGADVDFTNEEVHQELYSWGKWYTETTGVNGFRLDSLKSIDSHFFEQWLKAMHQTGNHPDLFIGEYWSGDVFVLKNYLEQCRHCMRLMDVPLHYHLQQAASSNGHYDIRNLFHYTLSETDPGFAAAFVDNHDTQPGQALESWIMDWFRPQAYASILLSRCQLPIVFYGDLYGLKRGNPPVPFLREMIWIRHNLLTDNIVDLCDDDPQKACWMAWGRHPVIVLYTIADWKQRSFCEPRLAGRTITDITDPGHTLTFDDRGQVTVTCRPGGLAVYLLKEDWMKLKKVRIHLQ</sequence>
<proteinExistence type="inferred from homology"/>
<evidence type="ECO:0000256" key="8">
    <source>
        <dbReference type="PIRSR" id="PIRSR001021-2"/>
    </source>
</evidence>
<evidence type="ECO:0000313" key="11">
    <source>
        <dbReference type="Proteomes" id="UP000069771"/>
    </source>
</evidence>
<dbReference type="STRING" id="1702221.AALO17_00470"/>
<organism evidence="10 11">
    <name type="scientific">Faecalibaculum rodentium</name>
    <dbReference type="NCBI Taxonomy" id="1702221"/>
    <lineage>
        <taxon>Bacteria</taxon>
        <taxon>Bacillati</taxon>
        <taxon>Bacillota</taxon>
        <taxon>Erysipelotrichia</taxon>
        <taxon>Erysipelotrichales</taxon>
        <taxon>Erysipelotrichaceae</taxon>
        <taxon>Faecalibaculum</taxon>
    </lineage>
</organism>
<protein>
    <submittedName>
        <fullName evidence="10">Alpha-amylase</fullName>
    </submittedName>
</protein>
<dbReference type="Gene3D" id="2.40.30.140">
    <property type="match status" value="1"/>
</dbReference>
<evidence type="ECO:0000313" key="10">
    <source>
        <dbReference type="EMBL" id="AMK53181.1"/>
    </source>
</evidence>
<name>A0A140DRA4_9FIRM</name>
<feature type="active site" description="Nucleophile" evidence="7">
    <location>
        <position position="232"/>
    </location>
</feature>
<dbReference type="NCBIfam" id="NF006969">
    <property type="entry name" value="PRK09441.1-2"/>
    <property type="match status" value="1"/>
</dbReference>
<dbReference type="GO" id="GO:0005975">
    <property type="term" value="P:carbohydrate metabolic process"/>
    <property type="evidence" value="ECO:0007669"/>
    <property type="project" value="InterPro"/>
</dbReference>
<evidence type="ECO:0000256" key="6">
    <source>
        <dbReference type="ARBA" id="ARBA00023295"/>
    </source>
</evidence>
<dbReference type="Gene3D" id="3.20.20.80">
    <property type="entry name" value="Glycosidases"/>
    <property type="match status" value="1"/>
</dbReference>
<dbReference type="Pfam" id="PF00128">
    <property type="entry name" value="Alpha-amylase"/>
    <property type="match status" value="1"/>
</dbReference>
<dbReference type="KEGG" id="fro:AALO17_00470"/>
<feature type="binding site" evidence="8">
    <location>
        <position position="105"/>
    </location>
    <ligand>
        <name>Ca(2+)</name>
        <dbReference type="ChEBI" id="CHEBI:29108"/>
        <label>1</label>
    </ligand>
</feature>
<dbReference type="InterPro" id="IPR013776">
    <property type="entry name" value="A-amylase_thermo"/>
</dbReference>
<dbReference type="GeneID" id="78476970"/>
<dbReference type="RefSeq" id="WP_067553995.1">
    <property type="nucleotide sequence ID" value="NZ_CAMTBT010000091.1"/>
</dbReference>
<evidence type="ECO:0000256" key="4">
    <source>
        <dbReference type="ARBA" id="ARBA00022801"/>
    </source>
</evidence>
<keyword evidence="11" id="KW-1185">Reference proteome</keyword>
<evidence type="ECO:0000256" key="2">
    <source>
        <dbReference type="ARBA" id="ARBA00008061"/>
    </source>
</evidence>
<comment type="cofactor">
    <cofactor evidence="1">
        <name>Ca(2+)</name>
        <dbReference type="ChEBI" id="CHEBI:29108"/>
    </cofactor>
</comment>
<feature type="binding site" evidence="8">
    <location>
        <position position="201"/>
    </location>
    <ligand>
        <name>Ca(2+)</name>
        <dbReference type="ChEBI" id="CHEBI:29108"/>
        <label>1</label>
    </ligand>
</feature>
<feature type="domain" description="Glycosyl hydrolase family 13 catalytic" evidence="9">
    <location>
        <begin position="5"/>
        <end position="387"/>
    </location>
</feature>
<feature type="active site" description="Proton donor" evidence="7">
    <location>
        <position position="262"/>
    </location>
</feature>
<dbReference type="NCBIfam" id="NF006968">
    <property type="entry name" value="PRK09441.1-1"/>
    <property type="match status" value="1"/>
</dbReference>
<keyword evidence="5" id="KW-0119">Carbohydrate metabolism</keyword>
<evidence type="ECO:0000256" key="1">
    <source>
        <dbReference type="ARBA" id="ARBA00001913"/>
    </source>
</evidence>
<feature type="binding site" evidence="8">
    <location>
        <position position="301"/>
    </location>
    <ligand>
        <name>Ca(2+)</name>
        <dbReference type="ChEBI" id="CHEBI:29108"/>
        <label>3</label>
    </ligand>
</feature>